<dbReference type="eggNOG" id="arCOG02290">
    <property type="taxonomic scope" value="Archaea"/>
</dbReference>
<gene>
    <name evidence="1" type="ordered locus">Mboo_2259</name>
</gene>
<evidence type="ECO:0000313" key="2">
    <source>
        <dbReference type="Proteomes" id="UP000002408"/>
    </source>
</evidence>
<sequence>MTNTDFREIGSKLTEAFRLSTRPLAVYGAEILPAGIPPMAGINRCFAVSIYRMAAGREIPGIYIGAGATEGCCMGGLFHTGYIPVPDDIKYFVSTGRKDVRGGAAEYLKAGPDLVDRCSVAAGPIHPPGKYLVVQACEVLPDPMPSVLSLCIFGNGEQIRNMAALIHFDRDDPFSPVIVPWGSSCSTFITFPAGLAEKTPKNTAFMGPQDPTQNHSLPPEMMALGIPAEMAVRMAENLDASFVTRRPQVAFPRHVAKQDR</sequence>
<dbReference type="GeneID" id="5411076"/>
<dbReference type="HOGENOM" id="CLU_1092427_0_0_2"/>
<evidence type="ECO:0008006" key="3">
    <source>
        <dbReference type="Google" id="ProtNLM"/>
    </source>
</evidence>
<accession>A7IAL2</accession>
<dbReference type="STRING" id="456442.Mboo_2259"/>
<dbReference type="InterPro" id="IPR003748">
    <property type="entry name" value="DUF169"/>
</dbReference>
<evidence type="ECO:0000313" key="1">
    <source>
        <dbReference type="EMBL" id="ABS56773.1"/>
    </source>
</evidence>
<dbReference type="RefSeq" id="WP_012107833.1">
    <property type="nucleotide sequence ID" value="NC_009712.1"/>
</dbReference>
<protein>
    <recommendedName>
        <fullName evidence="3">DUF169 domain-containing protein</fullName>
    </recommendedName>
</protein>
<dbReference type="OrthoDB" id="68503at2157"/>
<proteinExistence type="predicted"/>
<dbReference type="Pfam" id="PF02596">
    <property type="entry name" value="DUF169"/>
    <property type="match status" value="1"/>
</dbReference>
<keyword evidence="2" id="KW-1185">Reference proteome</keyword>
<organism evidence="1 2">
    <name type="scientific">Methanoregula boonei (strain DSM 21154 / JCM 14090 / 6A8)</name>
    <dbReference type="NCBI Taxonomy" id="456442"/>
    <lineage>
        <taxon>Archaea</taxon>
        <taxon>Methanobacteriati</taxon>
        <taxon>Methanobacteriota</taxon>
        <taxon>Stenosarchaea group</taxon>
        <taxon>Methanomicrobia</taxon>
        <taxon>Methanomicrobiales</taxon>
        <taxon>Methanoregulaceae</taxon>
        <taxon>Methanoregula</taxon>
    </lineage>
</organism>
<reference evidence="2" key="1">
    <citation type="journal article" date="2015" name="Microbiology">
        <title>Genome of Methanoregula boonei 6A8 reveals adaptations to oligotrophic peatland environments.</title>
        <authorList>
            <person name="Braeuer S."/>
            <person name="Cadillo-Quiroz H."/>
            <person name="Kyrpides N."/>
            <person name="Woyke T."/>
            <person name="Goodwin L."/>
            <person name="Detter C."/>
            <person name="Podell S."/>
            <person name="Yavitt J.B."/>
            <person name="Zinder S.H."/>
        </authorList>
    </citation>
    <scope>NUCLEOTIDE SEQUENCE [LARGE SCALE GENOMIC DNA]</scope>
    <source>
        <strain evidence="2">DSM 21154 / JCM 14090 / 6A8</strain>
    </source>
</reference>
<dbReference type="AlphaFoldDB" id="A7IAL2"/>
<name>A7IAL2_METB6</name>
<dbReference type="Proteomes" id="UP000002408">
    <property type="component" value="Chromosome"/>
</dbReference>
<dbReference type="EMBL" id="CP000780">
    <property type="protein sequence ID" value="ABS56773.1"/>
    <property type="molecule type" value="Genomic_DNA"/>
</dbReference>
<dbReference type="KEGG" id="mbn:Mboo_2259"/>